<evidence type="ECO:0000313" key="1">
    <source>
        <dbReference type="EMBL" id="GFX87984.1"/>
    </source>
</evidence>
<dbReference type="Proteomes" id="UP000887159">
    <property type="component" value="Unassembled WGS sequence"/>
</dbReference>
<gene>
    <name evidence="1" type="ORF">TNCV_4374491</name>
</gene>
<dbReference type="EMBL" id="BMAU01021040">
    <property type="protein sequence ID" value="GFX87984.1"/>
    <property type="molecule type" value="Genomic_DNA"/>
</dbReference>
<protein>
    <submittedName>
        <fullName evidence="1">Uncharacterized protein</fullName>
    </submittedName>
</protein>
<proteinExistence type="predicted"/>
<name>A0A8X6R9I2_TRICX</name>
<sequence length="76" mass="8679">MHRQCLIVKDNSCQYQKTLVLSEAPSKESGSMAWTSKGSQLGKLPLWPTDRLYHCRDFRYGPEHKKSGCHSPGRTE</sequence>
<keyword evidence="2" id="KW-1185">Reference proteome</keyword>
<accession>A0A8X6R9I2</accession>
<organism evidence="1 2">
    <name type="scientific">Trichonephila clavipes</name>
    <name type="common">Golden silk orbweaver</name>
    <name type="synonym">Nephila clavipes</name>
    <dbReference type="NCBI Taxonomy" id="2585209"/>
    <lineage>
        <taxon>Eukaryota</taxon>
        <taxon>Metazoa</taxon>
        <taxon>Ecdysozoa</taxon>
        <taxon>Arthropoda</taxon>
        <taxon>Chelicerata</taxon>
        <taxon>Arachnida</taxon>
        <taxon>Araneae</taxon>
        <taxon>Araneomorphae</taxon>
        <taxon>Entelegynae</taxon>
        <taxon>Araneoidea</taxon>
        <taxon>Nephilidae</taxon>
        <taxon>Trichonephila</taxon>
    </lineage>
</organism>
<reference evidence="1" key="1">
    <citation type="submission" date="2020-08" db="EMBL/GenBank/DDBJ databases">
        <title>Multicomponent nature underlies the extraordinary mechanical properties of spider dragline silk.</title>
        <authorList>
            <person name="Kono N."/>
            <person name="Nakamura H."/>
            <person name="Mori M."/>
            <person name="Yoshida Y."/>
            <person name="Ohtoshi R."/>
            <person name="Malay A.D."/>
            <person name="Moran D.A.P."/>
            <person name="Tomita M."/>
            <person name="Numata K."/>
            <person name="Arakawa K."/>
        </authorList>
    </citation>
    <scope>NUCLEOTIDE SEQUENCE</scope>
</reference>
<dbReference type="AlphaFoldDB" id="A0A8X6R9I2"/>
<evidence type="ECO:0000313" key="2">
    <source>
        <dbReference type="Proteomes" id="UP000887159"/>
    </source>
</evidence>
<comment type="caution">
    <text evidence="1">The sequence shown here is derived from an EMBL/GenBank/DDBJ whole genome shotgun (WGS) entry which is preliminary data.</text>
</comment>